<dbReference type="Proteomes" id="UP000837801">
    <property type="component" value="Unassembled WGS sequence"/>
</dbReference>
<comment type="caution">
    <text evidence="1">The sequence shown here is derived from an EMBL/GenBank/DDBJ whole genome shotgun (WGS) entry which is preliminary data.</text>
</comment>
<evidence type="ECO:0000313" key="2">
    <source>
        <dbReference type="Proteomes" id="UP000837801"/>
    </source>
</evidence>
<reference evidence="1" key="1">
    <citation type="submission" date="2022-03" db="EMBL/GenBank/DDBJ databases">
        <authorList>
            <person name="Legras J.-L."/>
            <person name="Devillers H."/>
            <person name="Grondin C."/>
        </authorList>
    </citation>
    <scope>NUCLEOTIDE SEQUENCE</scope>
    <source>
        <strain evidence="1">CLIB 1423</strain>
    </source>
</reference>
<dbReference type="Pfam" id="PF21736">
    <property type="entry name" value="REC102"/>
    <property type="match status" value="1"/>
</dbReference>
<name>A0A9P0QTA9_9ASCO</name>
<dbReference type="OrthoDB" id="4026184at2759"/>
<evidence type="ECO:0000313" key="1">
    <source>
        <dbReference type="EMBL" id="CAH2354550.1"/>
    </source>
</evidence>
<protein>
    <submittedName>
        <fullName evidence="1">Uncharacterized protein</fullName>
    </submittedName>
</protein>
<gene>
    <name evidence="1" type="ORF">CLIB1423_17S01684</name>
</gene>
<accession>A0A9P0QTA9</accession>
<dbReference type="EMBL" id="CAKXYY010000017">
    <property type="protein sequence ID" value="CAH2354550.1"/>
    <property type="molecule type" value="Genomic_DNA"/>
</dbReference>
<keyword evidence="2" id="KW-1185">Reference proteome</keyword>
<proteinExistence type="predicted"/>
<organism evidence="1 2">
    <name type="scientific">[Candida] railenensis</name>
    <dbReference type="NCBI Taxonomy" id="45579"/>
    <lineage>
        <taxon>Eukaryota</taxon>
        <taxon>Fungi</taxon>
        <taxon>Dikarya</taxon>
        <taxon>Ascomycota</taxon>
        <taxon>Saccharomycotina</taxon>
        <taxon>Pichiomycetes</taxon>
        <taxon>Debaryomycetaceae</taxon>
        <taxon>Kurtzmaniella</taxon>
    </lineage>
</organism>
<dbReference type="InterPro" id="IPR048920">
    <property type="entry name" value="REC102"/>
</dbReference>
<dbReference type="AlphaFoldDB" id="A0A9P0QTA9"/>
<sequence>MNCRIFDSYYSEIMSLGTENVKQMDKIIIDFKYFIPGSTLNLVEMVEAIEYSISSIIVKLELQYPFVFSYYGRRLFSESFPWMKRDINELLLGCQGNYELTHDMLVLKDLWKLHCKIQSGYNSLDVMQVISNDTSLKNDSFPAINALISFGDSVGSLRQNAYSVTFFLIEAIEESFVKLNSERTRSTVFFRNSLKRKDKVKLSRGKKYVKLF</sequence>